<proteinExistence type="predicted"/>
<evidence type="ECO:0000259" key="8">
    <source>
        <dbReference type="Pfam" id="PF06271"/>
    </source>
</evidence>
<feature type="domain" description="RDD" evidence="8">
    <location>
        <begin position="26"/>
        <end position="170"/>
    </location>
</feature>
<evidence type="ECO:0000256" key="5">
    <source>
        <dbReference type="ARBA" id="ARBA00023136"/>
    </source>
</evidence>
<dbReference type="RefSeq" id="WP_310369452.1">
    <property type="nucleotide sequence ID" value="NZ_JAVDYB010000001.1"/>
</dbReference>
<dbReference type="AlphaFoldDB" id="A0AAE4CAP2"/>
<feature type="transmembrane region" description="Helical" evidence="7">
    <location>
        <begin position="72"/>
        <end position="92"/>
    </location>
</feature>
<keyword evidence="4 7" id="KW-1133">Transmembrane helix</keyword>
<comment type="subcellular location">
    <subcellularLocation>
        <location evidence="1">Cell membrane</location>
        <topology evidence="1">Multi-pass membrane protein</topology>
    </subcellularLocation>
</comment>
<evidence type="ECO:0000256" key="4">
    <source>
        <dbReference type="ARBA" id="ARBA00022989"/>
    </source>
</evidence>
<dbReference type="InterPro" id="IPR010432">
    <property type="entry name" value="RDD"/>
</dbReference>
<accession>A0AAE4CAP2</accession>
<dbReference type="Pfam" id="PF06271">
    <property type="entry name" value="RDD"/>
    <property type="match status" value="1"/>
</dbReference>
<evidence type="ECO:0000313" key="9">
    <source>
        <dbReference type="EMBL" id="MDR7277258.1"/>
    </source>
</evidence>
<organism evidence="9 10">
    <name type="scientific">Catenuloplanes atrovinosus</name>
    <dbReference type="NCBI Taxonomy" id="137266"/>
    <lineage>
        <taxon>Bacteria</taxon>
        <taxon>Bacillati</taxon>
        <taxon>Actinomycetota</taxon>
        <taxon>Actinomycetes</taxon>
        <taxon>Micromonosporales</taxon>
        <taxon>Micromonosporaceae</taxon>
        <taxon>Catenuloplanes</taxon>
    </lineage>
</organism>
<feature type="transmembrane region" description="Helical" evidence="7">
    <location>
        <begin position="41"/>
        <end position="66"/>
    </location>
</feature>
<keyword evidence="3 7" id="KW-0812">Transmembrane</keyword>
<dbReference type="PANTHER" id="PTHR36115:SF4">
    <property type="entry name" value="MEMBRANE PROTEIN"/>
    <property type="match status" value="1"/>
</dbReference>
<evidence type="ECO:0000256" key="3">
    <source>
        <dbReference type="ARBA" id="ARBA00022692"/>
    </source>
</evidence>
<gene>
    <name evidence="9" type="ORF">J2S41_004036</name>
</gene>
<reference evidence="9" key="1">
    <citation type="submission" date="2023-07" db="EMBL/GenBank/DDBJ databases">
        <title>Sequencing the genomes of 1000 actinobacteria strains.</title>
        <authorList>
            <person name="Klenk H.-P."/>
        </authorList>
    </citation>
    <scope>NUCLEOTIDE SEQUENCE</scope>
    <source>
        <strain evidence="9">DSM 44707</strain>
    </source>
</reference>
<keyword evidence="2" id="KW-1003">Cell membrane</keyword>
<comment type="caution">
    <text evidence="9">The sequence shown here is derived from an EMBL/GenBank/DDBJ whole genome shotgun (WGS) entry which is preliminary data.</text>
</comment>
<keyword evidence="5 7" id="KW-0472">Membrane</keyword>
<protein>
    <submittedName>
        <fullName evidence="9">RDD family membrane protein YckC</fullName>
    </submittedName>
</protein>
<dbReference type="EMBL" id="JAVDYB010000001">
    <property type="protein sequence ID" value="MDR7277258.1"/>
    <property type="molecule type" value="Genomic_DNA"/>
</dbReference>
<keyword evidence="10" id="KW-1185">Reference proteome</keyword>
<evidence type="ECO:0000256" key="1">
    <source>
        <dbReference type="ARBA" id="ARBA00004651"/>
    </source>
</evidence>
<sequence length="176" mass="18588">MSAQSQYPQHPEPASAEPLGPNGRPLAGLGPRLGARLLDSAINLVAMSSLAGLIGGGLALLAASTAGHDSPVVPITAISTILLVVIAFQYVYEVEMPLRWHGQTPGKRLLKIALTSREPGVALSRSALTSRLLVMLAANVLSNCGIGLLDPLWCLWDKPYRQCLHDKPAKTVVVQA</sequence>
<feature type="region of interest" description="Disordered" evidence="6">
    <location>
        <begin position="1"/>
        <end position="25"/>
    </location>
</feature>
<dbReference type="InterPro" id="IPR051791">
    <property type="entry name" value="Pra-immunoreactive"/>
</dbReference>
<dbReference type="PANTHER" id="PTHR36115">
    <property type="entry name" value="PROLINE-RICH ANTIGEN HOMOLOG-RELATED"/>
    <property type="match status" value="1"/>
</dbReference>
<evidence type="ECO:0000256" key="6">
    <source>
        <dbReference type="SAM" id="MobiDB-lite"/>
    </source>
</evidence>
<evidence type="ECO:0000256" key="2">
    <source>
        <dbReference type="ARBA" id="ARBA00022475"/>
    </source>
</evidence>
<evidence type="ECO:0000313" key="10">
    <source>
        <dbReference type="Proteomes" id="UP001183643"/>
    </source>
</evidence>
<name>A0AAE4CAP2_9ACTN</name>
<evidence type="ECO:0000256" key="7">
    <source>
        <dbReference type="SAM" id="Phobius"/>
    </source>
</evidence>
<dbReference type="GO" id="GO:0005886">
    <property type="term" value="C:plasma membrane"/>
    <property type="evidence" value="ECO:0007669"/>
    <property type="project" value="UniProtKB-SubCell"/>
</dbReference>
<dbReference type="Proteomes" id="UP001183643">
    <property type="component" value="Unassembled WGS sequence"/>
</dbReference>